<dbReference type="Gene3D" id="3.40.50.720">
    <property type="entry name" value="NAD(P)-binding Rossmann-like Domain"/>
    <property type="match status" value="1"/>
</dbReference>
<organism evidence="2">
    <name type="scientific">Bradyrhizobium septentrionale</name>
    <dbReference type="NCBI Taxonomy" id="1404411"/>
    <lineage>
        <taxon>Bacteria</taxon>
        <taxon>Pseudomonadati</taxon>
        <taxon>Pseudomonadota</taxon>
        <taxon>Alphaproteobacteria</taxon>
        <taxon>Hyphomicrobiales</taxon>
        <taxon>Nitrobacteraceae</taxon>
        <taxon>Bradyrhizobium</taxon>
    </lineage>
</organism>
<dbReference type="InterPro" id="IPR046918">
    <property type="entry name" value="ABC-3C_CTD2"/>
</dbReference>
<sequence length="790" mass="84979">MAAGLPFDDWLLVTESSADVGLHFVGTFDRRITFYSQQVRALRLVHALSRSGKLKSTDYVAVVGAGAAGVTAALGLALLGNDVTLYDTAGAILQLQSASPRLLHPHIYEWPRLGSLDNRAGLPILDWSANNGGAVCAQLQADFYAAKTRLQNFYFKSGHRLVSLERIAPRWRLGLEADGAVHHREFDRVVLAIGFGDEIPCGAAIPLHYWKQNSTGSVGAEPYSPTTYIVSGNGDGGLTDLLNLLIHNFEHVGFTRRFLDYFRDDALRAATESACAGVAVGGDLEAAFTTHLLPLFEARGVLDRLSQLLRSDRKVTINSSGPLFAAGKAAQLNQVMAFAVLEAAKQAARPVQRSSGLVTDVTASVGRFQVGGLHVDGAPFADALDHVVLRHGPNRSLRYQAVGSYFETYRAHMTALFASRPDLIAPPVLDPETYDFFGALRISKLEDHASQLTSSTSVATAKATIILGVDPAAHAPIERGSRRLLDVAVQCERLPTNIILHLAATPAKIPGSADIVRLALASGGRIVLSADPDALDDWQTLVPAISAAPVALSHYPALALEVNGLEEAIDACLLRLLGQRIELVVESHQCESLGPISASIAGAIGPTWTAWHASLSADKALCGAFLRWLANVEQHQRSPWNGDHAYIKHLATALVMMLATHHGEPLEPAMVDRGNLQFSQNAVALGSGCQLVGQQPIAIWNQPDQWGVDALILSGSAEVEVMDPPGRILDGGKPAMGMAAARRVRPVVIRNDRQWRGRLINDLAAWKAVVEAEFADLRSRQDAELKELTK</sequence>
<accession>A0A973W7X4</accession>
<gene>
    <name evidence="2" type="ORF">HAP48_041795</name>
</gene>
<protein>
    <recommendedName>
        <fullName evidence="1">ABC-three component systems C-terminal domain-containing protein</fullName>
    </recommendedName>
</protein>
<feature type="domain" description="ABC-three component systems C-terminal" evidence="1">
    <location>
        <begin position="476"/>
        <end position="771"/>
    </location>
</feature>
<dbReference type="EMBL" id="JAAOLE020000001">
    <property type="protein sequence ID" value="NVI49266.1"/>
    <property type="molecule type" value="Genomic_DNA"/>
</dbReference>
<evidence type="ECO:0000259" key="1">
    <source>
        <dbReference type="Pfam" id="PF20278"/>
    </source>
</evidence>
<evidence type="ECO:0000313" key="2">
    <source>
        <dbReference type="EMBL" id="NVI49266.1"/>
    </source>
</evidence>
<comment type="caution">
    <text evidence="2">The sequence shown here is derived from an EMBL/GenBank/DDBJ whole genome shotgun (WGS) entry which is preliminary data.</text>
</comment>
<dbReference type="AlphaFoldDB" id="A0A973W7X4"/>
<dbReference type="Pfam" id="PF20278">
    <property type="entry name" value="CTD2"/>
    <property type="match status" value="1"/>
</dbReference>
<dbReference type="RefSeq" id="WP_166213744.1">
    <property type="nucleotide sequence ID" value="NZ_CP088285.1"/>
</dbReference>
<name>A0A973W7X4_9BRAD</name>
<proteinExistence type="predicted"/>
<dbReference type="InterPro" id="IPR036188">
    <property type="entry name" value="FAD/NAD-bd_sf"/>
</dbReference>
<dbReference type="SUPFAM" id="SSF51905">
    <property type="entry name" value="FAD/NAD(P)-binding domain"/>
    <property type="match status" value="1"/>
</dbReference>
<reference evidence="2" key="1">
    <citation type="submission" date="2020-06" db="EMBL/GenBank/DDBJ databases">
        <title>Whole Genome Sequence of Bradyrhizobium sp. Strain 1S1.</title>
        <authorList>
            <person name="Bromfield E.S.P."/>
            <person name="Cloutier S."/>
        </authorList>
    </citation>
    <scope>NUCLEOTIDE SEQUENCE [LARGE SCALE GENOMIC DNA]</scope>
    <source>
        <strain evidence="2">1S1</strain>
    </source>
</reference>